<keyword evidence="10" id="KW-0378">Hydrolase</keyword>
<evidence type="ECO:0000313" key="10">
    <source>
        <dbReference type="EMBL" id="SMX55162.1"/>
    </source>
</evidence>
<dbReference type="Pfam" id="PF00005">
    <property type="entry name" value="ABC_tran"/>
    <property type="match status" value="1"/>
</dbReference>
<keyword evidence="8" id="KW-0472">Membrane</keyword>
<dbReference type="GO" id="GO:0016887">
    <property type="term" value="F:ATP hydrolysis activity"/>
    <property type="evidence" value="ECO:0007669"/>
    <property type="project" value="InterPro"/>
</dbReference>
<dbReference type="InterPro" id="IPR003593">
    <property type="entry name" value="AAA+_ATPase"/>
</dbReference>
<evidence type="ECO:0000256" key="3">
    <source>
        <dbReference type="ARBA" id="ARBA00022448"/>
    </source>
</evidence>
<dbReference type="PANTHER" id="PTHR43553">
    <property type="entry name" value="HEAVY METAL TRANSPORTER"/>
    <property type="match status" value="1"/>
</dbReference>
<dbReference type="KEGG" id="abat:CFX1CAM_2098"/>
<dbReference type="GO" id="GO:0042626">
    <property type="term" value="F:ATPase-coupled transmembrane transporter activity"/>
    <property type="evidence" value="ECO:0007669"/>
    <property type="project" value="TreeGrafter"/>
</dbReference>
<keyword evidence="5" id="KW-0547">Nucleotide-binding</keyword>
<dbReference type="FunFam" id="3.40.50.300:FF:000224">
    <property type="entry name" value="Energy-coupling factor transporter ATP-binding protein EcfA"/>
    <property type="match status" value="1"/>
</dbReference>
<keyword evidence="3" id="KW-0813">Transport</keyword>
<gene>
    <name evidence="10" type="primary">ecfA</name>
    <name evidence="10" type="ORF">CFX1CAM_2098</name>
</gene>
<evidence type="ECO:0000259" key="9">
    <source>
        <dbReference type="PROSITE" id="PS50893"/>
    </source>
</evidence>
<dbReference type="NCBIfam" id="TIGR04520">
    <property type="entry name" value="ECF_ATPase_1"/>
    <property type="match status" value="1"/>
</dbReference>
<dbReference type="EC" id="3.6.3.-" evidence="10"/>
<feature type="domain" description="ABC transporter" evidence="9">
    <location>
        <begin position="4"/>
        <end position="241"/>
    </location>
</feature>
<dbReference type="AlphaFoldDB" id="A0A1Y6K626"/>
<dbReference type="InterPro" id="IPR030947">
    <property type="entry name" value="EcfA_1"/>
</dbReference>
<comment type="similarity">
    <text evidence="2">Belongs to the ABC transporter superfamily.</text>
</comment>
<dbReference type="SUPFAM" id="SSF52540">
    <property type="entry name" value="P-loop containing nucleoside triphosphate hydrolases"/>
    <property type="match status" value="1"/>
</dbReference>
<organism evidence="10 11">
    <name type="scientific">Candidatus Brevifilum fermentans</name>
    <dbReference type="NCBI Taxonomy" id="1986204"/>
    <lineage>
        <taxon>Bacteria</taxon>
        <taxon>Bacillati</taxon>
        <taxon>Chloroflexota</taxon>
        <taxon>Anaerolineae</taxon>
        <taxon>Anaerolineales</taxon>
        <taxon>Anaerolineaceae</taxon>
        <taxon>Candidatus Brevifilum</taxon>
    </lineage>
</organism>
<keyword evidence="7" id="KW-1278">Translocase</keyword>
<evidence type="ECO:0000256" key="2">
    <source>
        <dbReference type="ARBA" id="ARBA00005417"/>
    </source>
</evidence>
<dbReference type="CDD" id="cd03225">
    <property type="entry name" value="ABC_cobalt_CbiO_domain1"/>
    <property type="match status" value="1"/>
</dbReference>
<dbReference type="InterPro" id="IPR017871">
    <property type="entry name" value="ABC_transporter-like_CS"/>
</dbReference>
<reference evidence="11" key="1">
    <citation type="submission" date="2017-05" db="EMBL/GenBank/DDBJ databases">
        <authorList>
            <person name="Kirkegaard R."/>
            <person name="Mcilroy J S."/>
        </authorList>
    </citation>
    <scope>NUCLEOTIDE SEQUENCE [LARGE SCALE GENOMIC DNA]</scope>
</reference>
<dbReference type="InterPro" id="IPR003439">
    <property type="entry name" value="ABC_transporter-like_ATP-bd"/>
</dbReference>
<dbReference type="RefSeq" id="WP_087862946.1">
    <property type="nucleotide sequence ID" value="NZ_LT859958.1"/>
</dbReference>
<evidence type="ECO:0000256" key="8">
    <source>
        <dbReference type="ARBA" id="ARBA00023136"/>
    </source>
</evidence>
<evidence type="ECO:0000256" key="1">
    <source>
        <dbReference type="ARBA" id="ARBA00004236"/>
    </source>
</evidence>
<evidence type="ECO:0000313" key="11">
    <source>
        <dbReference type="Proteomes" id="UP000195514"/>
    </source>
</evidence>
<keyword evidence="4" id="KW-1003">Cell membrane</keyword>
<evidence type="ECO:0000256" key="4">
    <source>
        <dbReference type="ARBA" id="ARBA00022475"/>
    </source>
</evidence>
<name>A0A1Y6K626_9CHLR</name>
<dbReference type="Proteomes" id="UP000195514">
    <property type="component" value="Chromosome I"/>
</dbReference>
<dbReference type="SMART" id="SM00382">
    <property type="entry name" value="AAA"/>
    <property type="match status" value="1"/>
</dbReference>
<keyword evidence="11" id="KW-1185">Reference proteome</keyword>
<dbReference type="PROSITE" id="PS50893">
    <property type="entry name" value="ABC_TRANSPORTER_2"/>
    <property type="match status" value="1"/>
</dbReference>
<dbReference type="OrthoDB" id="9784332at2"/>
<dbReference type="InterPro" id="IPR050095">
    <property type="entry name" value="ECF_ABC_transporter_ATP-bd"/>
</dbReference>
<dbReference type="Gene3D" id="3.40.50.300">
    <property type="entry name" value="P-loop containing nucleotide triphosphate hydrolases"/>
    <property type="match status" value="1"/>
</dbReference>
<comment type="subcellular location">
    <subcellularLocation>
        <location evidence="1">Cell membrane</location>
    </subcellularLocation>
</comment>
<evidence type="ECO:0000256" key="7">
    <source>
        <dbReference type="ARBA" id="ARBA00022967"/>
    </source>
</evidence>
<accession>A0A1Y6K626</accession>
<dbReference type="PROSITE" id="PS00211">
    <property type="entry name" value="ABC_TRANSPORTER_1"/>
    <property type="match status" value="1"/>
</dbReference>
<protein>
    <submittedName>
        <fullName evidence="10">Energy-coupling factor transporter ATP-binding protein EcfA1</fullName>
        <ecNumber evidence="10">3.6.3.-</ecNumber>
    </submittedName>
</protein>
<evidence type="ECO:0000256" key="5">
    <source>
        <dbReference type="ARBA" id="ARBA00022741"/>
    </source>
</evidence>
<keyword evidence="6 10" id="KW-0067">ATP-binding</keyword>
<dbReference type="InterPro" id="IPR015856">
    <property type="entry name" value="ABC_transpr_CbiO/EcfA_su"/>
</dbReference>
<dbReference type="EMBL" id="LT859958">
    <property type="protein sequence ID" value="SMX55162.1"/>
    <property type="molecule type" value="Genomic_DNA"/>
</dbReference>
<dbReference type="PANTHER" id="PTHR43553:SF24">
    <property type="entry name" value="ENERGY-COUPLING FACTOR TRANSPORTER ATP-BINDING PROTEIN ECFA1"/>
    <property type="match status" value="1"/>
</dbReference>
<dbReference type="GO" id="GO:0005524">
    <property type="term" value="F:ATP binding"/>
    <property type="evidence" value="ECO:0007669"/>
    <property type="project" value="UniProtKB-KW"/>
</dbReference>
<dbReference type="GO" id="GO:0043190">
    <property type="term" value="C:ATP-binding cassette (ABC) transporter complex"/>
    <property type="evidence" value="ECO:0007669"/>
    <property type="project" value="TreeGrafter"/>
</dbReference>
<sequence>MAIIEATDLVHSYEYEGSHNRSIDGITLHIEQGEWLVILGKNGSGKTTFAKHINALLPVQGGELSVAGLDARDPANIWEIRRHCGMVFQDPNNQFVSSVIEEDIAFGLENYDTPEGEIPARVERALAIVGMDGFEKKSPHMLSGGQKQRIAIAGVLAIDPQIILFDEATSMLDPEGRQEVLSTIHKLHAEEGKTIVMITHLVEEATLADRVAVFSQGRLIGAGSPREVLSDLDLLHNAGLTPPLPVKAYYDLQKEGVTLPCCPLTHHELVEVLCPSK</sequence>
<evidence type="ECO:0000256" key="6">
    <source>
        <dbReference type="ARBA" id="ARBA00022840"/>
    </source>
</evidence>
<proteinExistence type="inferred from homology"/>
<dbReference type="InterPro" id="IPR027417">
    <property type="entry name" value="P-loop_NTPase"/>
</dbReference>